<evidence type="ECO:0000256" key="1">
    <source>
        <dbReference type="SAM" id="Phobius"/>
    </source>
</evidence>
<reference evidence="2 3" key="1">
    <citation type="submission" date="2018-01" db="EMBL/GenBank/DDBJ databases">
        <title>Complete and assembled Genome of Pantoea calida DSM22759T.</title>
        <authorList>
            <person name="Stevens M.J.A."/>
            <person name="Zurfluh K."/>
            <person name="Stephan R."/>
        </authorList>
    </citation>
    <scope>NUCLEOTIDE SEQUENCE [LARGE SCALE GENOMIC DNA]</scope>
    <source>
        <strain evidence="2 3">DSM 22759</strain>
    </source>
</reference>
<keyword evidence="1" id="KW-0472">Membrane</keyword>
<accession>A0ABM6S158</accession>
<name>A0ABM6S158_9GAMM</name>
<organism evidence="2 3">
    <name type="scientific">Mixta calida</name>
    <dbReference type="NCBI Taxonomy" id="665913"/>
    <lineage>
        <taxon>Bacteria</taxon>
        <taxon>Pseudomonadati</taxon>
        <taxon>Pseudomonadota</taxon>
        <taxon>Gammaproteobacteria</taxon>
        <taxon>Enterobacterales</taxon>
        <taxon>Erwiniaceae</taxon>
        <taxon>Mixta</taxon>
    </lineage>
</organism>
<evidence type="ECO:0008006" key="4">
    <source>
        <dbReference type="Google" id="ProtNLM"/>
    </source>
</evidence>
<keyword evidence="1" id="KW-0812">Transmembrane</keyword>
<dbReference type="Proteomes" id="UP000237673">
    <property type="component" value="Chromosome"/>
</dbReference>
<proteinExistence type="predicted"/>
<gene>
    <name evidence="2" type="ORF">C2E16_07250</name>
</gene>
<feature type="transmembrane region" description="Helical" evidence="1">
    <location>
        <begin position="48"/>
        <end position="65"/>
    </location>
</feature>
<dbReference type="RefSeq" id="WP_084970293.1">
    <property type="nucleotide sequence ID" value="NZ_CP026378.1"/>
</dbReference>
<protein>
    <recommendedName>
        <fullName evidence="4">DUF2157 domain-containing protein</fullName>
    </recommendedName>
</protein>
<keyword evidence="1" id="KW-1133">Transmembrane helix</keyword>
<sequence>MTTSEELLLKSGFSQKEVQKLKNNIENHGGSLDSVIHDLSNRFIASRWISVVSLIVFVLTLIMAAKDTVVTLTITLAIVLSFVWFLAPARLAYKSWRYRKMMAVNSGRHQ</sequence>
<keyword evidence="3" id="KW-1185">Reference proteome</keyword>
<dbReference type="EMBL" id="CP026378">
    <property type="protein sequence ID" value="AUY24716.1"/>
    <property type="molecule type" value="Genomic_DNA"/>
</dbReference>
<dbReference type="GeneID" id="84630982"/>
<evidence type="ECO:0000313" key="2">
    <source>
        <dbReference type="EMBL" id="AUY24716.1"/>
    </source>
</evidence>
<feature type="transmembrane region" description="Helical" evidence="1">
    <location>
        <begin position="71"/>
        <end position="93"/>
    </location>
</feature>
<evidence type="ECO:0000313" key="3">
    <source>
        <dbReference type="Proteomes" id="UP000237673"/>
    </source>
</evidence>